<reference evidence="2 3" key="1">
    <citation type="submission" date="2016-11" db="EMBL/GenBank/DDBJ databases">
        <authorList>
            <person name="Jaros S."/>
            <person name="Januszkiewicz K."/>
            <person name="Wedrychowicz H."/>
        </authorList>
    </citation>
    <scope>NUCLEOTIDE SEQUENCE [LARGE SCALE GENOMIC DNA]</scope>
    <source>
        <strain evidence="2 3">OK807</strain>
    </source>
</reference>
<evidence type="ECO:0000313" key="3">
    <source>
        <dbReference type="Proteomes" id="UP000181909"/>
    </source>
</evidence>
<proteinExistence type="predicted"/>
<dbReference type="EMBL" id="FPJO01000013">
    <property type="protein sequence ID" value="SFY19600.1"/>
    <property type="molecule type" value="Genomic_DNA"/>
</dbReference>
<dbReference type="AlphaFoldDB" id="A0A1K2DAG8"/>
<feature type="compositionally biased region" description="Basic and acidic residues" evidence="1">
    <location>
        <begin position="1"/>
        <end position="12"/>
    </location>
</feature>
<evidence type="ECO:0000313" key="2">
    <source>
        <dbReference type="EMBL" id="SFY19600.1"/>
    </source>
</evidence>
<dbReference type="Proteomes" id="UP000181909">
    <property type="component" value="Unassembled WGS sequence"/>
</dbReference>
<protein>
    <recommendedName>
        <fullName evidence="4">Syndecan 1</fullName>
    </recommendedName>
</protein>
<feature type="region of interest" description="Disordered" evidence="1">
    <location>
        <begin position="549"/>
        <end position="876"/>
    </location>
</feature>
<organism evidence="2 3">
    <name type="scientific">Streptomyces atratus</name>
    <dbReference type="NCBI Taxonomy" id="1893"/>
    <lineage>
        <taxon>Bacteria</taxon>
        <taxon>Bacillati</taxon>
        <taxon>Actinomycetota</taxon>
        <taxon>Actinomycetes</taxon>
        <taxon>Kitasatosporales</taxon>
        <taxon>Streptomycetaceae</taxon>
        <taxon>Streptomyces</taxon>
    </lineage>
</organism>
<feature type="compositionally biased region" description="Low complexity" evidence="1">
    <location>
        <begin position="859"/>
        <end position="876"/>
    </location>
</feature>
<feature type="region of interest" description="Disordered" evidence="1">
    <location>
        <begin position="901"/>
        <end position="924"/>
    </location>
</feature>
<accession>A0A1K2DAG8</accession>
<feature type="compositionally biased region" description="Low complexity" evidence="1">
    <location>
        <begin position="192"/>
        <end position="222"/>
    </location>
</feature>
<feature type="compositionally biased region" description="Low complexity" evidence="1">
    <location>
        <begin position="297"/>
        <end position="307"/>
    </location>
</feature>
<feature type="compositionally biased region" description="Low complexity" evidence="1">
    <location>
        <begin position="240"/>
        <end position="254"/>
    </location>
</feature>
<feature type="compositionally biased region" description="Low complexity" evidence="1">
    <location>
        <begin position="621"/>
        <end position="638"/>
    </location>
</feature>
<feature type="region of interest" description="Disordered" evidence="1">
    <location>
        <begin position="1"/>
        <end position="62"/>
    </location>
</feature>
<feature type="compositionally biased region" description="Low complexity" evidence="1">
    <location>
        <begin position="153"/>
        <end position="182"/>
    </location>
</feature>
<dbReference type="OrthoDB" id="3701382at2"/>
<evidence type="ECO:0008006" key="4">
    <source>
        <dbReference type="Google" id="ProtNLM"/>
    </source>
</evidence>
<sequence>MGFGDWFRRGDRQQPGTPSPVGAGADTGRSPEPEAGRSDSGADRRNGGRGGDWDGGWRQVAPPTVTVARSSIGVSDGLRFRDGLASWQDLAFGSELGHAVLPSAPVGLIHGVARPGAPRSESAGGPLLLRAARTGADEESEAAAGPTPATVQRTSTKTSSRAPSPRSSSPRTSSPRSSGSGASRRRAGGDGATAPEATAGAAPATSTAPAATPGPAPERAATSASQHPADTAPAPLSLQRAEPAAVRPRRIAPPLIVARRPAMALRQIAGILPPTASAPGTSVTTSTVRQGASQQTAPAVAPGVAPPSDRTTDRLTADSIPTADSATAAPVRPALGKPLRELPTGAIPSGPPAPSGVVPSAPAGQQPADMPVLQRQESDTATPAVTAPSSDATEPWVRQPSSPSKARAPEARAPQPSQPDRPGSQARARGGIGTPLPGLPSTARLRNDAPLLGDRRGTPQPGATGPHQGASGQTAPAAPVMPMPKPPNAPSEMPVRSSVVPAPPGEPAPQPAAVQRAVDALRAGKPATISASSAPAPVAPVRVRRIIPEREQGQVAGPAAGAGGSTTPVVQRSRALLAGRSLKVSTGSGEGFSGPTAGSTARPVVVPTWRRDVQQPGSDAPSPSLTSGPTSSRPAEPAAPHRPRGTGPGPTSGGVVPERPTPGGTVQRLVPGNPPPGPARSGTPSGRPPAVEPVRVPGTGRAAGAAPEAKTGAAPDAGPAADRKARGPAGGGTLVRLVQRAVRGGATTSPSRPEPRRPEQQLAEPRPAHRPAPPSPAPRPVPATPSASSVPSAAQPVPVVRPDPPGPHRPGATVVPVQRMPLPVVPESAAPVATGPMEGAEAALPGPPSLAVRVPQRAPAPAAGASGATGTSGASGATAEVLQRAAAAAGITGVPVRAAPVKAAQQPGRTGPAGPADSPSEEVPAANRVTAADIEELARRLLDPVSRLIRADMRRGRERTGRLYDGRR</sequence>
<feature type="compositionally biased region" description="Pro residues" evidence="1">
    <location>
        <begin position="799"/>
        <end position="808"/>
    </location>
</feature>
<feature type="compositionally biased region" description="Low complexity" evidence="1">
    <location>
        <begin position="784"/>
        <end position="798"/>
    </location>
</feature>
<feature type="compositionally biased region" description="Pro residues" evidence="1">
    <location>
        <begin position="501"/>
        <end position="510"/>
    </location>
</feature>
<feature type="compositionally biased region" description="Polar residues" evidence="1">
    <location>
        <begin position="278"/>
        <end position="296"/>
    </location>
</feature>
<name>A0A1K2DAG8_STRAR</name>
<dbReference type="STRING" id="1893.SAMN02787144_101334"/>
<evidence type="ECO:0000256" key="1">
    <source>
        <dbReference type="SAM" id="MobiDB-lite"/>
    </source>
</evidence>
<feature type="region of interest" description="Disordered" evidence="1">
    <location>
        <begin position="271"/>
        <end position="515"/>
    </location>
</feature>
<feature type="compositionally biased region" description="Low complexity" evidence="1">
    <location>
        <begin position="697"/>
        <end position="720"/>
    </location>
</feature>
<gene>
    <name evidence="2" type="ORF">SAMN02787144_101334</name>
</gene>
<feature type="compositionally biased region" description="Pro residues" evidence="1">
    <location>
        <begin position="770"/>
        <end position="783"/>
    </location>
</feature>
<feature type="compositionally biased region" description="Polar residues" evidence="1">
    <location>
        <begin position="379"/>
        <end position="392"/>
    </location>
</feature>
<feature type="compositionally biased region" description="Low complexity" evidence="1">
    <location>
        <begin position="355"/>
        <end position="364"/>
    </location>
</feature>
<feature type="compositionally biased region" description="Pro residues" evidence="1">
    <location>
        <begin position="479"/>
        <end position="489"/>
    </location>
</feature>
<feature type="region of interest" description="Disordered" evidence="1">
    <location>
        <begin position="113"/>
        <end position="254"/>
    </location>
</feature>
<feature type="compositionally biased region" description="Basic and acidic residues" evidence="1">
    <location>
        <begin position="29"/>
        <end position="46"/>
    </location>
</feature>